<dbReference type="Proteomes" id="UP001221142">
    <property type="component" value="Unassembled WGS sequence"/>
</dbReference>
<sequence>MRENSVKELCAGFAGKHHSLALSILLDQIPMKNWLDDLRNMDQALVEQTICKLVRISRDPAGPAAMRVAGIQHYFPELLSSKSASIRSRTCDLVDNLPGCHTWAPDMLPTLHELLEDDSEAAPIGLAYALNQMTEHFQPVGARIFEVMNTVETGPSHWRCDPETCSELEPVITDVLGTLPIQRLLDLTKPVPFFFLGKSNPMHESISPYIMNRSQDAETLKTVAETMAQLSWWPAGGDALVAARYRYPLFSFLTSTIPEVRQSACIIFENLGFLDEPFYEPLLSLVHDTDTLTCYRAVCALAEVSRWPDHVPASEQTSILATLDELQGDLGRLNDKMAGRIAAIRANFNGERKW</sequence>
<evidence type="ECO:0000313" key="1">
    <source>
        <dbReference type="EMBL" id="KAJ7622370.1"/>
    </source>
</evidence>
<dbReference type="EMBL" id="JARKIF010000015">
    <property type="protein sequence ID" value="KAJ7622370.1"/>
    <property type="molecule type" value="Genomic_DNA"/>
</dbReference>
<protein>
    <recommendedName>
        <fullName evidence="3">HEAT repeat domain-containing protein</fullName>
    </recommendedName>
</protein>
<reference evidence="1" key="1">
    <citation type="submission" date="2023-03" db="EMBL/GenBank/DDBJ databases">
        <title>Massive genome expansion in bonnet fungi (Mycena s.s.) driven by repeated elements and novel gene families across ecological guilds.</title>
        <authorList>
            <consortium name="Lawrence Berkeley National Laboratory"/>
            <person name="Harder C.B."/>
            <person name="Miyauchi S."/>
            <person name="Viragh M."/>
            <person name="Kuo A."/>
            <person name="Thoen E."/>
            <person name="Andreopoulos B."/>
            <person name="Lu D."/>
            <person name="Skrede I."/>
            <person name="Drula E."/>
            <person name="Henrissat B."/>
            <person name="Morin E."/>
            <person name="Kohler A."/>
            <person name="Barry K."/>
            <person name="LaButti K."/>
            <person name="Morin E."/>
            <person name="Salamov A."/>
            <person name="Lipzen A."/>
            <person name="Mereny Z."/>
            <person name="Hegedus B."/>
            <person name="Baldrian P."/>
            <person name="Stursova M."/>
            <person name="Weitz H."/>
            <person name="Taylor A."/>
            <person name="Grigoriev I.V."/>
            <person name="Nagy L.G."/>
            <person name="Martin F."/>
            <person name="Kauserud H."/>
        </authorList>
    </citation>
    <scope>NUCLEOTIDE SEQUENCE</scope>
    <source>
        <strain evidence="1">9284</strain>
    </source>
</reference>
<evidence type="ECO:0000313" key="2">
    <source>
        <dbReference type="Proteomes" id="UP001221142"/>
    </source>
</evidence>
<proteinExistence type="predicted"/>
<dbReference type="InterPro" id="IPR011989">
    <property type="entry name" value="ARM-like"/>
</dbReference>
<gene>
    <name evidence="1" type="ORF">FB45DRAFT_1032036</name>
</gene>
<dbReference type="AlphaFoldDB" id="A0AAD7BIS8"/>
<name>A0AAD7BIS8_9AGAR</name>
<accession>A0AAD7BIS8</accession>
<dbReference type="Gene3D" id="1.25.10.10">
    <property type="entry name" value="Leucine-rich Repeat Variant"/>
    <property type="match status" value="1"/>
</dbReference>
<dbReference type="SUPFAM" id="SSF48371">
    <property type="entry name" value="ARM repeat"/>
    <property type="match status" value="1"/>
</dbReference>
<evidence type="ECO:0008006" key="3">
    <source>
        <dbReference type="Google" id="ProtNLM"/>
    </source>
</evidence>
<keyword evidence="2" id="KW-1185">Reference proteome</keyword>
<comment type="caution">
    <text evidence="1">The sequence shown here is derived from an EMBL/GenBank/DDBJ whole genome shotgun (WGS) entry which is preliminary data.</text>
</comment>
<dbReference type="InterPro" id="IPR016024">
    <property type="entry name" value="ARM-type_fold"/>
</dbReference>
<organism evidence="1 2">
    <name type="scientific">Roridomyces roridus</name>
    <dbReference type="NCBI Taxonomy" id="1738132"/>
    <lineage>
        <taxon>Eukaryota</taxon>
        <taxon>Fungi</taxon>
        <taxon>Dikarya</taxon>
        <taxon>Basidiomycota</taxon>
        <taxon>Agaricomycotina</taxon>
        <taxon>Agaricomycetes</taxon>
        <taxon>Agaricomycetidae</taxon>
        <taxon>Agaricales</taxon>
        <taxon>Marasmiineae</taxon>
        <taxon>Mycenaceae</taxon>
        <taxon>Roridomyces</taxon>
    </lineage>
</organism>